<dbReference type="Proteomes" id="UP000196640">
    <property type="component" value="Unassembled WGS sequence"/>
</dbReference>
<evidence type="ECO:0000313" key="20">
    <source>
        <dbReference type="EMBL" id="OWJ79266.1"/>
    </source>
</evidence>
<dbReference type="GO" id="GO:0050661">
    <property type="term" value="F:NADP binding"/>
    <property type="evidence" value="ECO:0007669"/>
    <property type="project" value="TreeGrafter"/>
</dbReference>
<comment type="subcellular location">
    <subcellularLocation>
        <location evidence="2">Cell inner membrane</location>
        <topology evidence="2">Multi-pass membrane protein</topology>
    </subcellularLocation>
</comment>
<evidence type="ECO:0000256" key="15">
    <source>
        <dbReference type="ARBA" id="ARBA00071831"/>
    </source>
</evidence>
<feature type="domain" description="Alanine dehydrogenase/pyridine nucleotide transhydrogenase NAD(H)-binding" evidence="18">
    <location>
        <begin position="148"/>
        <end position="315"/>
    </location>
</feature>
<evidence type="ECO:0000256" key="2">
    <source>
        <dbReference type="ARBA" id="ARBA00004429"/>
    </source>
</evidence>
<comment type="similarity">
    <text evidence="3 16">Belongs to the AlaDH/PNT family.</text>
</comment>
<protein>
    <recommendedName>
        <fullName evidence="15 16">NAD(P) transhydrogenase subunit alpha</fullName>
        <ecNumber evidence="4 16">7.1.1.1</ecNumber>
    </recommendedName>
</protein>
<dbReference type="RefSeq" id="WP_035741534.1">
    <property type="nucleotide sequence ID" value="NZ_CALUEG010000070.1"/>
</dbReference>
<dbReference type="EC" id="7.1.1.1" evidence="4 16"/>
<accession>A0A212AVN4</accession>
<keyword evidence="12 16" id="KW-0520">NAD</keyword>
<dbReference type="InterPro" id="IPR036291">
    <property type="entry name" value="NAD(P)-bd_dom_sf"/>
</dbReference>
<proteinExistence type="inferred from homology"/>
<evidence type="ECO:0000256" key="1">
    <source>
        <dbReference type="ARBA" id="ARBA00003943"/>
    </source>
</evidence>
<evidence type="ECO:0000256" key="11">
    <source>
        <dbReference type="ARBA" id="ARBA00022989"/>
    </source>
</evidence>
<feature type="transmembrane region" description="Helical" evidence="17">
    <location>
        <begin position="415"/>
        <end position="434"/>
    </location>
</feature>
<dbReference type="CDD" id="cd05304">
    <property type="entry name" value="Rubrum_tdh"/>
    <property type="match status" value="1"/>
</dbReference>
<dbReference type="InterPro" id="IPR026255">
    <property type="entry name" value="NADP_transhyd_a"/>
</dbReference>
<dbReference type="FunFam" id="3.40.50.720:FF:000028">
    <property type="entry name" value="NAD(P) transhydrogenase subunit alpha"/>
    <property type="match status" value="1"/>
</dbReference>
<dbReference type="SUPFAM" id="SSF52283">
    <property type="entry name" value="Formate/glycerate dehydrogenase catalytic domain-like"/>
    <property type="match status" value="1"/>
</dbReference>
<evidence type="ECO:0000259" key="18">
    <source>
        <dbReference type="SMART" id="SM01002"/>
    </source>
</evidence>
<dbReference type="SMART" id="SM01003">
    <property type="entry name" value="AlaDh_PNT_N"/>
    <property type="match status" value="1"/>
</dbReference>
<keyword evidence="23" id="KW-1185">Reference proteome</keyword>
<dbReference type="GO" id="GO:0006740">
    <property type="term" value="P:NADPH regeneration"/>
    <property type="evidence" value="ECO:0007669"/>
    <property type="project" value="TreeGrafter"/>
</dbReference>
<evidence type="ECO:0000256" key="12">
    <source>
        <dbReference type="ARBA" id="ARBA00023027"/>
    </source>
</evidence>
<dbReference type="SMART" id="SM01002">
    <property type="entry name" value="AlaDh_PNT_C"/>
    <property type="match status" value="1"/>
</dbReference>
<keyword evidence="8 16" id="KW-0547">Nucleotide-binding</keyword>
<dbReference type="EMBL" id="NIPX01000003">
    <property type="protein sequence ID" value="OWJ85538.1"/>
    <property type="molecule type" value="Genomic_DNA"/>
</dbReference>
<dbReference type="SUPFAM" id="SSF51735">
    <property type="entry name" value="NAD(P)-binding Rossmann-fold domains"/>
    <property type="match status" value="1"/>
</dbReference>
<dbReference type="STRING" id="366616.CG51_09200"/>
<comment type="catalytic activity">
    <reaction evidence="14 16">
        <text>NAD(+) + NADPH + H(+)(in) = NADH + NADP(+) + H(+)(out)</text>
        <dbReference type="Rhea" id="RHEA:47992"/>
        <dbReference type="ChEBI" id="CHEBI:15378"/>
        <dbReference type="ChEBI" id="CHEBI:57540"/>
        <dbReference type="ChEBI" id="CHEBI:57783"/>
        <dbReference type="ChEBI" id="CHEBI:57945"/>
        <dbReference type="ChEBI" id="CHEBI:58349"/>
        <dbReference type="EC" id="7.1.1.1"/>
    </reaction>
</comment>
<dbReference type="Pfam" id="PF12769">
    <property type="entry name" value="PNTB_4TM"/>
    <property type="match status" value="1"/>
</dbReference>
<dbReference type="PANTHER" id="PTHR10160:SF19">
    <property type="entry name" value="PROTON-TRANSLOCATING NAD(P)(+) TRANSHYDROGENASE"/>
    <property type="match status" value="1"/>
</dbReference>
<dbReference type="InterPro" id="IPR008143">
    <property type="entry name" value="Ala_DH/PNT_CS2"/>
</dbReference>
<sequence length="523" mass="56063">MRIGAPKESFEGEARVAMTPDSALQLQKLGYDCLIQSGAGLKAGFTDEAYRTANVRVVPTEEELFQLSDIVAKVRPPTETEADLTHSGQLLISFLYPAQNKDLMERLKDRGTNVIAMDMVPRISRAQKMDALSSMANIAGYRAVIEAANNFGRFFTGQVTAAGKVPPAKVLIVGAGVAGLAAIGAATSLGAIVYAFDVRPEVAEQIESMGANFVFLDFEESQDGAATGGYAAPSSPEFREKQLAKFRELAPEMDIVITTALIPGRDAPVLWTKDMVEAMKPGSVIIDLAAERGGNCELTVPDQKIVTDNDVTIVGYTDFPSRMATQSSALYSTNIRHMMTDLTPAKDGQVVQNMEDDVIRGATVVKDNTITFPPPPPKVQAIAAAKPKPKEKELTPEEKRAAETAAFRKATLNQVGLLVVGTLILLVLGSFAPVSFMQHMVVFALACFVGFQVIWNVSHSLHTPLMAVTNAISSIVIVGAILQIGSGSWLVTILAALAVLMTSVNIVGGFLVTRRMLAMFQKS</sequence>
<gene>
    <name evidence="21" type="ORF">CDV52_04010</name>
    <name evidence="20" type="ORF">CDV53_01790</name>
</gene>
<dbReference type="NCBIfam" id="NF006942">
    <property type="entry name" value="PRK09424.1"/>
    <property type="match status" value="1"/>
</dbReference>
<feature type="transmembrane region" description="Helical" evidence="17">
    <location>
        <begin position="465"/>
        <end position="484"/>
    </location>
</feature>
<evidence type="ECO:0000256" key="10">
    <source>
        <dbReference type="ARBA" id="ARBA00022967"/>
    </source>
</evidence>
<name>A0A212AVN4_9RHOB</name>
<keyword evidence="6" id="KW-0997">Cell inner membrane</keyword>
<feature type="domain" description="Alanine dehydrogenase/pyridine nucleotide transhydrogenase N-terminal" evidence="19">
    <location>
        <begin position="4"/>
        <end position="139"/>
    </location>
</feature>
<dbReference type="GO" id="GO:0008750">
    <property type="term" value="F:proton-translocating NAD(P)+ transhydrogenase activity"/>
    <property type="evidence" value="ECO:0007669"/>
    <property type="project" value="UniProtKB-EC"/>
</dbReference>
<keyword evidence="9 16" id="KW-0521">NADP</keyword>
<dbReference type="InterPro" id="IPR007886">
    <property type="entry name" value="AlaDH/PNT_N"/>
</dbReference>
<dbReference type="AlphaFoldDB" id="A0A212AVN4"/>
<evidence type="ECO:0000313" key="22">
    <source>
        <dbReference type="Proteomes" id="UP000196640"/>
    </source>
</evidence>
<evidence type="ECO:0000256" key="6">
    <source>
        <dbReference type="ARBA" id="ARBA00022519"/>
    </source>
</evidence>
<evidence type="ECO:0000256" key="14">
    <source>
        <dbReference type="ARBA" id="ARBA00048202"/>
    </source>
</evidence>
<reference evidence="22 23" key="1">
    <citation type="submission" date="2016-11" db="EMBL/GenBank/DDBJ databases">
        <title>Comparison of Traditional DNA-DNA Hybridization with In Silico Genomic Analysis.</title>
        <authorList>
            <person name="Nicholson A.C."/>
            <person name="Sammons S."/>
            <person name="Humrighouse B.W."/>
            <person name="Graziano J."/>
            <person name="Lasker B."/>
            <person name="Whitney A.M."/>
            <person name="Mcquiston J.R."/>
        </authorList>
    </citation>
    <scope>NUCLEOTIDE SEQUENCE [LARGE SCALE GENOMIC DNA]</scope>
    <source>
        <strain evidence="20 23">H1892</strain>
        <strain evidence="21 22">H2381</strain>
    </source>
</reference>
<evidence type="ECO:0000256" key="3">
    <source>
        <dbReference type="ARBA" id="ARBA00005689"/>
    </source>
</evidence>
<feature type="transmembrane region" description="Helical" evidence="17">
    <location>
        <begin position="490"/>
        <end position="512"/>
    </location>
</feature>
<keyword evidence="11 17" id="KW-1133">Transmembrane helix</keyword>
<dbReference type="OrthoDB" id="9804592at2"/>
<keyword evidence="5" id="KW-1003">Cell membrane</keyword>
<keyword evidence="7 17" id="KW-0812">Transmembrane</keyword>
<organism evidence="21 22">
    <name type="scientific">Haematobacter missouriensis</name>
    <dbReference type="NCBI Taxonomy" id="366616"/>
    <lineage>
        <taxon>Bacteria</taxon>
        <taxon>Pseudomonadati</taxon>
        <taxon>Pseudomonadota</taxon>
        <taxon>Alphaproteobacteria</taxon>
        <taxon>Rhodobacterales</taxon>
        <taxon>Paracoccaceae</taxon>
        <taxon>Haematobacter</taxon>
    </lineage>
</organism>
<dbReference type="PANTHER" id="PTHR10160">
    <property type="entry name" value="NAD(P) TRANSHYDROGENASE"/>
    <property type="match status" value="1"/>
</dbReference>
<evidence type="ECO:0000256" key="7">
    <source>
        <dbReference type="ARBA" id="ARBA00022692"/>
    </source>
</evidence>
<feature type="transmembrane region" description="Helical" evidence="17">
    <location>
        <begin position="170"/>
        <end position="196"/>
    </location>
</feature>
<dbReference type="InterPro" id="IPR007698">
    <property type="entry name" value="AlaDH/PNT_NAD(H)-bd"/>
</dbReference>
<dbReference type="EMBL" id="NIPV01000007">
    <property type="protein sequence ID" value="OWJ79266.1"/>
    <property type="molecule type" value="Genomic_DNA"/>
</dbReference>
<evidence type="ECO:0000256" key="8">
    <source>
        <dbReference type="ARBA" id="ARBA00022741"/>
    </source>
</evidence>
<dbReference type="NCBIfam" id="TIGR00561">
    <property type="entry name" value="pntA"/>
    <property type="match status" value="1"/>
</dbReference>
<dbReference type="InterPro" id="IPR024605">
    <property type="entry name" value="NADP_transhyd_a_C"/>
</dbReference>
<keyword evidence="13 17" id="KW-0472">Membrane</keyword>
<comment type="function">
    <text evidence="1 16">The transhydrogenation between NADH and NADP is coupled to respiration and ATP hydrolysis and functions as a proton pump across the membrane.</text>
</comment>
<evidence type="ECO:0000256" key="17">
    <source>
        <dbReference type="SAM" id="Phobius"/>
    </source>
</evidence>
<evidence type="ECO:0000259" key="19">
    <source>
        <dbReference type="SMART" id="SM01003"/>
    </source>
</evidence>
<dbReference type="PROSITE" id="PS00837">
    <property type="entry name" value="ALADH_PNT_2"/>
    <property type="match status" value="1"/>
</dbReference>
<dbReference type="Proteomes" id="UP000214673">
    <property type="component" value="Unassembled WGS sequence"/>
</dbReference>
<comment type="caution">
    <text evidence="21">The sequence shown here is derived from an EMBL/GenBank/DDBJ whole genome shotgun (WGS) entry which is preliminary data.</text>
</comment>
<keyword evidence="10 16" id="KW-1278">Translocase</keyword>
<evidence type="ECO:0000256" key="5">
    <source>
        <dbReference type="ARBA" id="ARBA00022475"/>
    </source>
</evidence>
<evidence type="ECO:0000313" key="23">
    <source>
        <dbReference type="Proteomes" id="UP000214673"/>
    </source>
</evidence>
<evidence type="ECO:0000256" key="4">
    <source>
        <dbReference type="ARBA" id="ARBA00012943"/>
    </source>
</evidence>
<evidence type="ECO:0000256" key="16">
    <source>
        <dbReference type="PIRNR" id="PIRNR000203"/>
    </source>
</evidence>
<evidence type="ECO:0000256" key="13">
    <source>
        <dbReference type="ARBA" id="ARBA00023136"/>
    </source>
</evidence>
<feature type="transmembrane region" description="Helical" evidence="17">
    <location>
        <begin position="440"/>
        <end position="458"/>
    </location>
</feature>
<dbReference type="Pfam" id="PF05222">
    <property type="entry name" value="AlaDh_PNT_N"/>
    <property type="match status" value="1"/>
</dbReference>
<dbReference type="GO" id="GO:0016491">
    <property type="term" value="F:oxidoreductase activity"/>
    <property type="evidence" value="ECO:0007669"/>
    <property type="project" value="InterPro"/>
</dbReference>
<dbReference type="Gene3D" id="3.40.50.720">
    <property type="entry name" value="NAD(P)-binding Rossmann-like Domain"/>
    <property type="match status" value="2"/>
</dbReference>
<evidence type="ECO:0000313" key="21">
    <source>
        <dbReference type="EMBL" id="OWJ85538.1"/>
    </source>
</evidence>
<evidence type="ECO:0000256" key="9">
    <source>
        <dbReference type="ARBA" id="ARBA00022857"/>
    </source>
</evidence>
<dbReference type="Pfam" id="PF01262">
    <property type="entry name" value="AlaDh_PNT_C"/>
    <property type="match status" value="1"/>
</dbReference>
<dbReference type="GO" id="GO:0005886">
    <property type="term" value="C:plasma membrane"/>
    <property type="evidence" value="ECO:0007669"/>
    <property type="project" value="UniProtKB-SubCell"/>
</dbReference>
<dbReference type="PIRSF" id="PIRSF000203">
    <property type="entry name" value="NADP_transhydrogenase_alpha"/>
    <property type="match status" value="1"/>
</dbReference>